<evidence type="ECO:0000313" key="8">
    <source>
        <dbReference type="EMBL" id="MBA8889170.1"/>
    </source>
</evidence>
<feature type="domain" description="EamA" evidence="7">
    <location>
        <begin position="4"/>
        <end position="135"/>
    </location>
</feature>
<feature type="transmembrane region" description="Helical" evidence="6">
    <location>
        <begin position="261"/>
        <end position="278"/>
    </location>
</feature>
<dbReference type="InterPro" id="IPR000620">
    <property type="entry name" value="EamA_dom"/>
</dbReference>
<name>A0A839F7X4_9GAMM</name>
<feature type="transmembrane region" description="Helical" evidence="6">
    <location>
        <begin position="94"/>
        <end position="110"/>
    </location>
</feature>
<keyword evidence="2 6" id="KW-0812">Transmembrane</keyword>
<sequence>MTQRGWILFLALSVIWGVPYLLIRIAVAEIDPLVVAFGRTTIGALLLLPVALRASALAPAFRNWKPLLAFTLVEINGPWLLLGHAETRLTSSTAGLLIAIVPLIAAVILTRLGHDRFGTRRLLGLGLGFAGVAALVGLDIHLDDLPAVGAVVLTSIGYAIGPIIIDRKLGGVPPLGVVTASLVLASLLYAPFAPFLWPHEVSLAAGGSVVALAVFCTATAFLLFFALIAEAGPGRATVITYINPAVALLLGVIVLHEPLTAGMAIGFPLVILGSILGTSKSAKGEDRAPPGAEGISATE</sequence>
<evidence type="ECO:0000259" key="7">
    <source>
        <dbReference type="Pfam" id="PF00892"/>
    </source>
</evidence>
<comment type="caution">
    <text evidence="8">The sequence shown here is derived from an EMBL/GenBank/DDBJ whole genome shotgun (WGS) entry which is preliminary data.</text>
</comment>
<evidence type="ECO:0000256" key="2">
    <source>
        <dbReference type="ARBA" id="ARBA00022692"/>
    </source>
</evidence>
<feature type="domain" description="EamA" evidence="7">
    <location>
        <begin position="148"/>
        <end position="276"/>
    </location>
</feature>
<dbReference type="AlphaFoldDB" id="A0A839F7X4"/>
<dbReference type="RefSeq" id="WP_182532219.1">
    <property type="nucleotide sequence ID" value="NZ_JACGXL010000006.1"/>
</dbReference>
<evidence type="ECO:0000256" key="1">
    <source>
        <dbReference type="ARBA" id="ARBA00004141"/>
    </source>
</evidence>
<dbReference type="Pfam" id="PF00892">
    <property type="entry name" value="EamA"/>
    <property type="match status" value="2"/>
</dbReference>
<dbReference type="EMBL" id="JACGXL010000006">
    <property type="protein sequence ID" value="MBA8889170.1"/>
    <property type="molecule type" value="Genomic_DNA"/>
</dbReference>
<proteinExistence type="predicted"/>
<keyword evidence="4 6" id="KW-0472">Membrane</keyword>
<protein>
    <submittedName>
        <fullName evidence="8">Drug/metabolite transporter (DMT)-like permease</fullName>
    </submittedName>
</protein>
<feature type="transmembrane region" description="Helical" evidence="6">
    <location>
        <begin position="236"/>
        <end position="255"/>
    </location>
</feature>
<reference evidence="8 9" key="1">
    <citation type="submission" date="2020-07" db="EMBL/GenBank/DDBJ databases">
        <title>Genomic Encyclopedia of Type Strains, Phase IV (KMG-V): Genome sequencing to study the core and pangenomes of soil and plant-associated prokaryotes.</title>
        <authorList>
            <person name="Whitman W."/>
        </authorList>
    </citation>
    <scope>NUCLEOTIDE SEQUENCE [LARGE SCALE GENOMIC DNA]</scope>
    <source>
        <strain evidence="8 9">RH2WT43</strain>
    </source>
</reference>
<organism evidence="8 9">
    <name type="scientific">Dokdonella fugitiva</name>
    <dbReference type="NCBI Taxonomy" id="328517"/>
    <lineage>
        <taxon>Bacteria</taxon>
        <taxon>Pseudomonadati</taxon>
        <taxon>Pseudomonadota</taxon>
        <taxon>Gammaproteobacteria</taxon>
        <taxon>Lysobacterales</taxon>
        <taxon>Rhodanobacteraceae</taxon>
        <taxon>Dokdonella</taxon>
    </lineage>
</organism>
<dbReference type="GO" id="GO:0016020">
    <property type="term" value="C:membrane"/>
    <property type="evidence" value="ECO:0007669"/>
    <property type="project" value="UniProtKB-SubCell"/>
</dbReference>
<keyword evidence="9" id="KW-1185">Reference proteome</keyword>
<accession>A0A839F7X4</accession>
<dbReference type="InterPro" id="IPR037185">
    <property type="entry name" value="EmrE-like"/>
</dbReference>
<keyword evidence="3 6" id="KW-1133">Transmembrane helix</keyword>
<feature type="transmembrane region" description="Helical" evidence="6">
    <location>
        <begin position="33"/>
        <end position="52"/>
    </location>
</feature>
<evidence type="ECO:0000256" key="4">
    <source>
        <dbReference type="ARBA" id="ARBA00023136"/>
    </source>
</evidence>
<evidence type="ECO:0000256" key="3">
    <source>
        <dbReference type="ARBA" id="ARBA00022989"/>
    </source>
</evidence>
<dbReference type="InterPro" id="IPR050638">
    <property type="entry name" value="AA-Vitamin_Transporters"/>
</dbReference>
<evidence type="ECO:0000256" key="5">
    <source>
        <dbReference type="SAM" id="MobiDB-lite"/>
    </source>
</evidence>
<feature type="transmembrane region" description="Helical" evidence="6">
    <location>
        <begin position="203"/>
        <end position="229"/>
    </location>
</feature>
<feature type="region of interest" description="Disordered" evidence="5">
    <location>
        <begin position="280"/>
        <end position="299"/>
    </location>
</feature>
<feature type="transmembrane region" description="Helical" evidence="6">
    <location>
        <begin position="7"/>
        <end position="27"/>
    </location>
</feature>
<dbReference type="SUPFAM" id="SSF103481">
    <property type="entry name" value="Multidrug resistance efflux transporter EmrE"/>
    <property type="match status" value="2"/>
</dbReference>
<dbReference type="PANTHER" id="PTHR32322:SF9">
    <property type="entry name" value="AMINO-ACID METABOLITE EFFLUX PUMP-RELATED"/>
    <property type="match status" value="1"/>
</dbReference>
<dbReference type="Proteomes" id="UP000550401">
    <property type="component" value="Unassembled WGS sequence"/>
</dbReference>
<evidence type="ECO:0000256" key="6">
    <source>
        <dbReference type="SAM" id="Phobius"/>
    </source>
</evidence>
<feature type="transmembrane region" description="Helical" evidence="6">
    <location>
        <begin position="177"/>
        <end position="197"/>
    </location>
</feature>
<evidence type="ECO:0000313" key="9">
    <source>
        <dbReference type="Proteomes" id="UP000550401"/>
    </source>
</evidence>
<feature type="transmembrane region" description="Helical" evidence="6">
    <location>
        <begin position="122"/>
        <end position="141"/>
    </location>
</feature>
<feature type="transmembrane region" description="Helical" evidence="6">
    <location>
        <begin position="147"/>
        <end position="165"/>
    </location>
</feature>
<gene>
    <name evidence="8" type="ORF">FHW12_003413</name>
</gene>
<dbReference type="PANTHER" id="PTHR32322">
    <property type="entry name" value="INNER MEMBRANE TRANSPORTER"/>
    <property type="match status" value="1"/>
</dbReference>
<comment type="subcellular location">
    <subcellularLocation>
        <location evidence="1">Membrane</location>
        <topology evidence="1">Multi-pass membrane protein</topology>
    </subcellularLocation>
</comment>